<organism evidence="3 4">
    <name type="scientific">Bifiguratus adelaidae</name>
    <dbReference type="NCBI Taxonomy" id="1938954"/>
    <lineage>
        <taxon>Eukaryota</taxon>
        <taxon>Fungi</taxon>
        <taxon>Fungi incertae sedis</taxon>
        <taxon>Mucoromycota</taxon>
        <taxon>Mucoromycotina</taxon>
        <taxon>Endogonomycetes</taxon>
        <taxon>Endogonales</taxon>
        <taxon>Endogonales incertae sedis</taxon>
        <taxon>Bifiguratus</taxon>
    </lineage>
</organism>
<gene>
    <name evidence="3" type="ORF">BZG36_00659</name>
</gene>
<proteinExistence type="predicted"/>
<evidence type="ECO:0000313" key="4">
    <source>
        <dbReference type="Proteomes" id="UP000242875"/>
    </source>
</evidence>
<evidence type="ECO:0000259" key="2">
    <source>
        <dbReference type="Pfam" id="PF07859"/>
    </source>
</evidence>
<keyword evidence="1" id="KW-0378">Hydrolase</keyword>
<dbReference type="AlphaFoldDB" id="A0A261Y6R5"/>
<dbReference type="SUPFAM" id="SSF53474">
    <property type="entry name" value="alpha/beta-Hydrolases"/>
    <property type="match status" value="1"/>
</dbReference>
<dbReference type="InterPro" id="IPR013094">
    <property type="entry name" value="AB_hydrolase_3"/>
</dbReference>
<keyword evidence="4" id="KW-1185">Reference proteome</keyword>
<dbReference type="Gene3D" id="3.40.50.1820">
    <property type="entry name" value="alpha/beta hydrolase"/>
    <property type="match status" value="1"/>
</dbReference>
<sequence>MESIRVAAHKLPSSVLVPALRYTFSLPAGPARTILDDVTKPRRRHRPWFKVVHSKGNWHGAWIGEGMQTKTEPEIHQLCKDADIVLFNVHGGGFRLGKPTMYMECYISWLEALKAFGLKVLMMSVHYGLAPEHKYPEPLEDVVRAYRHLIWDMGITSQKVVMTGDSAGASLLLETLLLSNDPENFKLAKSSKTTPKQFVESALPRPAGIVAVSPIMTDVTTSNSWKENIKYDFISQHTADVIKQDYIPEELLAKGDGNRFMRIADMDSGFKSWMPPHMLCYLGGKEVLLDDGREFALKVQNEDINVTLVIEPDCIHDWVCVRETVRDKEIIRKADQTFAHFINEIVQINILKRNQYLSPMVEELIFIPTELDPVIPEDEEEEPVAESALNELSESDELFSDSYHEDSGSMTTITSPARTSIDDKSFYWSDPDEYLERLEERLKTMRSEVSL</sequence>
<feature type="domain" description="Alpha/beta hydrolase fold-3" evidence="2">
    <location>
        <begin position="87"/>
        <end position="319"/>
    </location>
</feature>
<dbReference type="PANTHER" id="PTHR48081:SF8">
    <property type="entry name" value="ALPHA_BETA HYDROLASE FOLD-3 DOMAIN-CONTAINING PROTEIN-RELATED"/>
    <property type="match status" value="1"/>
</dbReference>
<dbReference type="InterPro" id="IPR029058">
    <property type="entry name" value="AB_hydrolase_fold"/>
</dbReference>
<evidence type="ECO:0000256" key="1">
    <source>
        <dbReference type="ARBA" id="ARBA00022801"/>
    </source>
</evidence>
<dbReference type="OrthoDB" id="433474at2759"/>
<protein>
    <recommendedName>
        <fullName evidence="2">Alpha/beta hydrolase fold-3 domain-containing protein</fullName>
    </recommendedName>
</protein>
<dbReference type="PANTHER" id="PTHR48081">
    <property type="entry name" value="AB HYDROLASE SUPERFAMILY PROTEIN C4A8.06C"/>
    <property type="match status" value="1"/>
</dbReference>
<dbReference type="Proteomes" id="UP000242875">
    <property type="component" value="Unassembled WGS sequence"/>
</dbReference>
<comment type="caution">
    <text evidence="3">The sequence shown here is derived from an EMBL/GenBank/DDBJ whole genome shotgun (WGS) entry which is preliminary data.</text>
</comment>
<accession>A0A261Y6R5</accession>
<evidence type="ECO:0000313" key="3">
    <source>
        <dbReference type="EMBL" id="OZJ06340.1"/>
    </source>
</evidence>
<name>A0A261Y6R5_9FUNG</name>
<reference evidence="3 4" key="1">
    <citation type="journal article" date="2017" name="Mycologia">
        <title>Bifiguratus adelaidae, gen. et sp. nov., a new member of Mucoromycotina in endophytic and soil-dwelling habitats.</title>
        <authorList>
            <person name="Torres-Cruz T.J."/>
            <person name="Billingsley Tobias T.L."/>
            <person name="Almatruk M."/>
            <person name="Hesse C."/>
            <person name="Kuske C.R."/>
            <person name="Desiro A."/>
            <person name="Benucci G.M."/>
            <person name="Bonito G."/>
            <person name="Stajich J.E."/>
            <person name="Dunlap C."/>
            <person name="Arnold A.E."/>
            <person name="Porras-Alfaro A."/>
        </authorList>
    </citation>
    <scope>NUCLEOTIDE SEQUENCE [LARGE SCALE GENOMIC DNA]</scope>
    <source>
        <strain evidence="3 4">AZ0501</strain>
    </source>
</reference>
<dbReference type="GO" id="GO:0016787">
    <property type="term" value="F:hydrolase activity"/>
    <property type="evidence" value="ECO:0007669"/>
    <property type="project" value="UniProtKB-KW"/>
</dbReference>
<dbReference type="EMBL" id="MVBO01000004">
    <property type="protein sequence ID" value="OZJ06340.1"/>
    <property type="molecule type" value="Genomic_DNA"/>
</dbReference>
<dbReference type="Pfam" id="PF07859">
    <property type="entry name" value="Abhydrolase_3"/>
    <property type="match status" value="1"/>
</dbReference>
<dbReference type="InterPro" id="IPR050300">
    <property type="entry name" value="GDXG_lipolytic_enzyme"/>
</dbReference>